<feature type="chain" id="PRO_5044886932" description="Tuberoinfundibular peptide of 39 residues" evidence="9">
    <location>
        <begin position="30"/>
        <end position="112"/>
    </location>
</feature>
<evidence type="ECO:0000256" key="8">
    <source>
        <dbReference type="ARBA" id="ARBA00030147"/>
    </source>
</evidence>
<evidence type="ECO:0000256" key="5">
    <source>
        <dbReference type="ARBA" id="ARBA00022685"/>
    </source>
</evidence>
<dbReference type="InterPro" id="IPR029396">
    <property type="entry name" value="TIP39"/>
</dbReference>
<dbReference type="AlphaFoldDB" id="A0ABD0WZR1"/>
<keyword evidence="4" id="KW-0964">Secreted</keyword>
<name>A0ABD0WZR1_UMBPY</name>
<organism evidence="10 11">
    <name type="scientific">Umbra pygmaea</name>
    <name type="common">Eastern mudminnow</name>
    <dbReference type="NCBI Taxonomy" id="75934"/>
    <lineage>
        <taxon>Eukaryota</taxon>
        <taxon>Metazoa</taxon>
        <taxon>Chordata</taxon>
        <taxon>Craniata</taxon>
        <taxon>Vertebrata</taxon>
        <taxon>Euteleostomi</taxon>
        <taxon>Actinopterygii</taxon>
        <taxon>Neopterygii</taxon>
        <taxon>Teleostei</taxon>
        <taxon>Protacanthopterygii</taxon>
        <taxon>Esociformes</taxon>
        <taxon>Umbridae</taxon>
        <taxon>Umbra</taxon>
    </lineage>
</organism>
<keyword evidence="5" id="KW-0165">Cleavage on pair of basic residues</keyword>
<comment type="subcellular location">
    <subcellularLocation>
        <location evidence="1">Secreted</location>
    </subcellularLocation>
</comment>
<dbReference type="GO" id="GO:0005576">
    <property type="term" value="C:extracellular region"/>
    <property type="evidence" value="ECO:0007669"/>
    <property type="project" value="UniProtKB-SubCell"/>
</dbReference>
<comment type="caution">
    <text evidence="10">The sequence shown here is derived from an EMBL/GenBank/DDBJ whole genome shotgun (WGS) entry which is preliminary data.</text>
</comment>
<evidence type="ECO:0000256" key="1">
    <source>
        <dbReference type="ARBA" id="ARBA00004613"/>
    </source>
</evidence>
<evidence type="ECO:0000313" key="10">
    <source>
        <dbReference type="EMBL" id="KAL0969747.1"/>
    </source>
</evidence>
<keyword evidence="11" id="KW-1185">Reference proteome</keyword>
<dbReference type="EMBL" id="JAGEUA010000007">
    <property type="protein sequence ID" value="KAL0969747.1"/>
    <property type="molecule type" value="Genomic_DNA"/>
</dbReference>
<evidence type="ECO:0000256" key="7">
    <source>
        <dbReference type="ARBA" id="ARBA00023320"/>
    </source>
</evidence>
<dbReference type="GO" id="GO:0007218">
    <property type="term" value="P:neuropeptide signaling pathway"/>
    <property type="evidence" value="ECO:0007669"/>
    <property type="project" value="UniProtKB-KW"/>
</dbReference>
<feature type="signal peptide" evidence="9">
    <location>
        <begin position="1"/>
        <end position="29"/>
    </location>
</feature>
<keyword evidence="7" id="KW-0527">Neuropeptide</keyword>
<evidence type="ECO:0000256" key="2">
    <source>
        <dbReference type="ARBA" id="ARBA00006307"/>
    </source>
</evidence>
<dbReference type="Proteomes" id="UP001557470">
    <property type="component" value="Unassembled WGS sequence"/>
</dbReference>
<sequence length="112" mass="12647">MMAGLASYHTSRQTFLLLTLMSLALLTSGYPQPRFRPINRGFSSPGDPGESNTRDEWEVLYPSVSLRNWSMQMMAARDFGTPNSKENLLGELWLPMMSQSQMDKDIAKGWLG</sequence>
<accession>A0ABD0WZR1</accession>
<proteinExistence type="inferred from homology"/>
<gene>
    <name evidence="10" type="ORF">UPYG_G00231750</name>
</gene>
<reference evidence="10 11" key="1">
    <citation type="submission" date="2024-06" db="EMBL/GenBank/DDBJ databases">
        <authorList>
            <person name="Pan Q."/>
            <person name="Wen M."/>
            <person name="Jouanno E."/>
            <person name="Zahm M."/>
            <person name="Klopp C."/>
            <person name="Cabau C."/>
            <person name="Louis A."/>
            <person name="Berthelot C."/>
            <person name="Parey E."/>
            <person name="Roest Crollius H."/>
            <person name="Montfort J."/>
            <person name="Robinson-Rechavi M."/>
            <person name="Bouchez O."/>
            <person name="Lampietro C."/>
            <person name="Lopez Roques C."/>
            <person name="Donnadieu C."/>
            <person name="Postlethwait J."/>
            <person name="Bobe J."/>
            <person name="Verreycken H."/>
            <person name="Guiguen Y."/>
        </authorList>
    </citation>
    <scope>NUCLEOTIDE SEQUENCE [LARGE SCALE GENOMIC DNA]</scope>
    <source>
        <strain evidence="10">Up_M1</strain>
        <tissue evidence="10">Testis</tissue>
    </source>
</reference>
<evidence type="ECO:0000256" key="6">
    <source>
        <dbReference type="ARBA" id="ARBA00022729"/>
    </source>
</evidence>
<dbReference type="PANTHER" id="PTHR28585:SF1">
    <property type="entry name" value="TUBEROINFUNDIBULAR PEPTIDE OF 39 RESIDUES"/>
    <property type="match status" value="1"/>
</dbReference>
<protein>
    <recommendedName>
        <fullName evidence="3">Tuberoinfundibular peptide of 39 residues</fullName>
    </recommendedName>
    <alternativeName>
        <fullName evidence="8">Parathyroid hormone 2</fullName>
    </alternativeName>
</protein>
<keyword evidence="6 9" id="KW-0732">Signal</keyword>
<evidence type="ECO:0000256" key="3">
    <source>
        <dbReference type="ARBA" id="ARBA00021831"/>
    </source>
</evidence>
<evidence type="ECO:0000313" key="11">
    <source>
        <dbReference type="Proteomes" id="UP001557470"/>
    </source>
</evidence>
<evidence type="ECO:0000256" key="4">
    <source>
        <dbReference type="ARBA" id="ARBA00022525"/>
    </source>
</evidence>
<comment type="similarity">
    <text evidence="2">Belongs to the parathyroid hormone family.</text>
</comment>
<dbReference type="PANTHER" id="PTHR28585">
    <property type="entry name" value="TUBEROINFUNDIBULAR PEPTIDE OF 39 RESIDUES"/>
    <property type="match status" value="1"/>
</dbReference>
<evidence type="ECO:0000256" key="9">
    <source>
        <dbReference type="SAM" id="SignalP"/>
    </source>
</evidence>